<evidence type="ECO:0000256" key="1">
    <source>
        <dbReference type="SAM" id="MobiDB-lite"/>
    </source>
</evidence>
<feature type="region of interest" description="Disordered" evidence="1">
    <location>
        <begin position="62"/>
        <end position="83"/>
    </location>
</feature>
<feature type="region of interest" description="Disordered" evidence="1">
    <location>
        <begin position="17"/>
        <end position="38"/>
    </location>
</feature>
<protein>
    <submittedName>
        <fullName evidence="2">Metalloendoprotein 1</fullName>
    </submittedName>
</protein>
<accession>A0A2Z7C856</accession>
<dbReference type="Proteomes" id="UP000250235">
    <property type="component" value="Unassembled WGS sequence"/>
</dbReference>
<sequence>MITFDDFAPCSDLSAKGNDSSTVELRSMPNPFHDQNPNSFAVLYKKDRQKFREWISHHDEETHDKAWRQVGGDDREGRGGSREGRRLLRSQRCFWDVRHIITRIPTLLTGRSVRFSPIYREDNSVADALA</sequence>
<reference evidence="2 3" key="1">
    <citation type="journal article" date="2015" name="Proc. Natl. Acad. Sci. U.S.A.">
        <title>The resurrection genome of Boea hygrometrica: A blueprint for survival of dehydration.</title>
        <authorList>
            <person name="Xiao L."/>
            <person name="Yang G."/>
            <person name="Zhang L."/>
            <person name="Yang X."/>
            <person name="Zhao S."/>
            <person name="Ji Z."/>
            <person name="Zhou Q."/>
            <person name="Hu M."/>
            <person name="Wang Y."/>
            <person name="Chen M."/>
            <person name="Xu Y."/>
            <person name="Jin H."/>
            <person name="Xiao X."/>
            <person name="Hu G."/>
            <person name="Bao F."/>
            <person name="Hu Y."/>
            <person name="Wan P."/>
            <person name="Li L."/>
            <person name="Deng X."/>
            <person name="Kuang T."/>
            <person name="Xiang C."/>
            <person name="Zhu J.K."/>
            <person name="Oliver M.J."/>
            <person name="He Y."/>
        </authorList>
    </citation>
    <scope>NUCLEOTIDE SEQUENCE [LARGE SCALE GENOMIC DNA]</scope>
    <source>
        <strain evidence="3">cv. XS01</strain>
    </source>
</reference>
<dbReference type="AlphaFoldDB" id="A0A2Z7C856"/>
<dbReference type="EMBL" id="KQ998209">
    <property type="protein sequence ID" value="KZV43065.1"/>
    <property type="molecule type" value="Genomic_DNA"/>
</dbReference>
<name>A0A2Z7C856_9LAMI</name>
<proteinExistence type="predicted"/>
<keyword evidence="3" id="KW-1185">Reference proteome</keyword>
<gene>
    <name evidence="2" type="ORF">F511_04457</name>
</gene>
<organism evidence="2 3">
    <name type="scientific">Dorcoceras hygrometricum</name>
    <dbReference type="NCBI Taxonomy" id="472368"/>
    <lineage>
        <taxon>Eukaryota</taxon>
        <taxon>Viridiplantae</taxon>
        <taxon>Streptophyta</taxon>
        <taxon>Embryophyta</taxon>
        <taxon>Tracheophyta</taxon>
        <taxon>Spermatophyta</taxon>
        <taxon>Magnoliopsida</taxon>
        <taxon>eudicotyledons</taxon>
        <taxon>Gunneridae</taxon>
        <taxon>Pentapetalae</taxon>
        <taxon>asterids</taxon>
        <taxon>lamiids</taxon>
        <taxon>Lamiales</taxon>
        <taxon>Gesneriaceae</taxon>
        <taxon>Didymocarpoideae</taxon>
        <taxon>Trichosporeae</taxon>
        <taxon>Loxocarpinae</taxon>
        <taxon>Dorcoceras</taxon>
    </lineage>
</organism>
<evidence type="ECO:0000313" key="2">
    <source>
        <dbReference type="EMBL" id="KZV43065.1"/>
    </source>
</evidence>
<evidence type="ECO:0000313" key="3">
    <source>
        <dbReference type="Proteomes" id="UP000250235"/>
    </source>
</evidence>